<dbReference type="AlphaFoldDB" id="A0A1E7ZGU9"/>
<dbReference type="RefSeq" id="WP_070123151.1">
    <property type="nucleotide sequence ID" value="NZ_MDHN01000001.1"/>
</dbReference>
<evidence type="ECO:0000313" key="1">
    <source>
        <dbReference type="EMBL" id="OFC72755.1"/>
    </source>
</evidence>
<gene>
    <name evidence="1" type="ORF">BFC18_00055</name>
</gene>
<evidence type="ECO:0000313" key="2">
    <source>
        <dbReference type="Proteomes" id="UP000175691"/>
    </source>
</evidence>
<dbReference type="Proteomes" id="UP000175691">
    <property type="component" value="Unassembled WGS sequence"/>
</dbReference>
<keyword evidence="2" id="KW-1185">Reference proteome</keyword>
<comment type="caution">
    <text evidence="1">The sequence shown here is derived from an EMBL/GenBank/DDBJ whole genome shotgun (WGS) entry which is preliminary data.</text>
</comment>
<accession>A0A1E7ZGU9</accession>
<dbReference type="EMBL" id="MDHN01000001">
    <property type="protein sequence ID" value="OFC72755.1"/>
    <property type="molecule type" value="Genomic_DNA"/>
</dbReference>
<proteinExistence type="predicted"/>
<name>A0A1E7ZGU9_9ALTE</name>
<protein>
    <recommendedName>
        <fullName evidence="3">DUF4304 domain-containing protein</fullName>
    </recommendedName>
</protein>
<evidence type="ECO:0008006" key="3">
    <source>
        <dbReference type="Google" id="ProtNLM"/>
    </source>
</evidence>
<organism evidence="1 2">
    <name type="scientific">Alteromonas confluentis</name>
    <dbReference type="NCBI Taxonomy" id="1656094"/>
    <lineage>
        <taxon>Bacteria</taxon>
        <taxon>Pseudomonadati</taxon>
        <taxon>Pseudomonadota</taxon>
        <taxon>Gammaproteobacteria</taxon>
        <taxon>Alteromonadales</taxon>
        <taxon>Alteromonadaceae</taxon>
        <taxon>Alteromonas/Salinimonas group</taxon>
        <taxon>Alteromonas</taxon>
    </lineage>
</organism>
<dbReference type="OrthoDB" id="6058970at2"/>
<sequence length="163" mass="18749">MDKKLERSNADKVLRMLTNQIKALGFTRTKPTIWVREREHLVQFIHIHKFTFGPFFRIHTCVRPLNSELEFVALFGPIEQELNELARFEYAEEPSSIEKCASAMSQFISTCSEEWYSTLGTSTALLSSQSVLDAQEQMSLRESLDGKSKASNIERTRFLLKIA</sequence>
<reference evidence="1 2" key="1">
    <citation type="submission" date="2016-08" db="EMBL/GenBank/DDBJ databases">
        <authorList>
            <person name="Seilhamer J.J."/>
        </authorList>
    </citation>
    <scope>NUCLEOTIDE SEQUENCE [LARGE SCALE GENOMIC DNA]</scope>
    <source>
        <strain evidence="1 2">KCTC 42603</strain>
    </source>
</reference>
<dbReference type="STRING" id="1656094.BFC18_00055"/>